<dbReference type="EC" id="1.2.1.84" evidence="1"/>
<organism evidence="3 4">
    <name type="scientific">Penicillium brevicompactum</name>
    <dbReference type="NCBI Taxonomy" id="5074"/>
    <lineage>
        <taxon>Eukaryota</taxon>
        <taxon>Fungi</taxon>
        <taxon>Dikarya</taxon>
        <taxon>Ascomycota</taxon>
        <taxon>Pezizomycotina</taxon>
        <taxon>Eurotiomycetes</taxon>
        <taxon>Eurotiomycetidae</taxon>
        <taxon>Eurotiales</taxon>
        <taxon>Aspergillaceae</taxon>
        <taxon>Penicillium</taxon>
    </lineage>
</organism>
<comment type="caution">
    <text evidence="3">The sequence shown here is derived from an EMBL/GenBank/DDBJ whole genome shotgun (WGS) entry which is preliminary data.</text>
</comment>
<keyword evidence="1" id="KW-0443">Lipid metabolism</keyword>
<reference evidence="3" key="1">
    <citation type="submission" date="2022-12" db="EMBL/GenBank/DDBJ databases">
        <authorList>
            <person name="Petersen C."/>
        </authorList>
    </citation>
    <scope>NUCLEOTIDE SEQUENCE</scope>
    <source>
        <strain evidence="3">IBT 35675</strain>
    </source>
</reference>
<dbReference type="GO" id="GO:0102965">
    <property type="term" value="F:alcohol-forming long-chain fatty acyl-CoA reductase activity"/>
    <property type="evidence" value="ECO:0007669"/>
    <property type="project" value="UniProtKB-EC"/>
</dbReference>
<sequence>MWDYYNDKIVFITGGTGFLGTALVYRLLTQTSVSHVYLLYRGDSQKVESKWKESLGPTTVEKLLGLNRVTAMNGDILLPNLGLSQGDLSTIQEQVDVIIHSASSINLGKPLSGLKDVIVGASEMITEIALNCTNLDRFVYVSTAYANAYLPSSDDSIEVEIKEEIHDPNPRPNLSKEWADVQQFGSSDAFRNHDFPWSYAYAKNLTERLLLRRFTQSDAGAKLLIVRPSIIGPAQNFPSPGYNVPLSCPPTMLTAAFALSPKWRAIIGTKAVEKSSQLSIDEVPVDVVVDRLLAHLAMGTDGCVHAVSGKRARIPSLEWWQLATEHRRLPWKCRLNLKDLNWKSPEQHPMARLFVILGSSFCFCEDRTVNLSQDPIVAECEELQLFTKINLGQKLLGRTEDIRFVMTHFAKRSLGARLMVKLFY</sequence>
<keyword evidence="1" id="KW-0812">Transmembrane</keyword>
<dbReference type="InterPro" id="IPR013120">
    <property type="entry name" value="FAR_NAD-bd"/>
</dbReference>
<evidence type="ECO:0000259" key="2">
    <source>
        <dbReference type="Pfam" id="PF07993"/>
    </source>
</evidence>
<keyword evidence="1" id="KW-1133">Transmembrane helix</keyword>
<dbReference type="AlphaFoldDB" id="A0A9W9RVA5"/>
<name>A0A9W9RVA5_PENBR</name>
<dbReference type="SUPFAM" id="SSF51735">
    <property type="entry name" value="NAD(P)-binding Rossmann-fold domains"/>
    <property type="match status" value="1"/>
</dbReference>
<dbReference type="GO" id="GO:0005777">
    <property type="term" value="C:peroxisome"/>
    <property type="evidence" value="ECO:0007669"/>
    <property type="project" value="TreeGrafter"/>
</dbReference>
<comment type="similarity">
    <text evidence="1">Belongs to the fatty acyl-CoA reductase family.</text>
</comment>
<dbReference type="EMBL" id="JAPZBR010000001">
    <property type="protein sequence ID" value="KAJ5367102.1"/>
    <property type="molecule type" value="Genomic_DNA"/>
</dbReference>
<evidence type="ECO:0000313" key="3">
    <source>
        <dbReference type="EMBL" id="KAJ5367102.1"/>
    </source>
</evidence>
<evidence type="ECO:0000256" key="1">
    <source>
        <dbReference type="RuleBase" id="RU363097"/>
    </source>
</evidence>
<keyword evidence="1" id="KW-0444">Lipid biosynthesis</keyword>
<dbReference type="InterPro" id="IPR036291">
    <property type="entry name" value="NAD(P)-bd_dom_sf"/>
</dbReference>
<dbReference type="PANTHER" id="PTHR11011">
    <property type="entry name" value="MALE STERILITY PROTEIN 2-RELATED"/>
    <property type="match status" value="1"/>
</dbReference>
<dbReference type="Pfam" id="PF07993">
    <property type="entry name" value="NAD_binding_4"/>
    <property type="match status" value="1"/>
</dbReference>
<evidence type="ECO:0000313" key="4">
    <source>
        <dbReference type="Proteomes" id="UP001148299"/>
    </source>
</evidence>
<dbReference type="InterPro" id="IPR026055">
    <property type="entry name" value="FAR"/>
</dbReference>
<comment type="catalytic activity">
    <reaction evidence="1">
        <text>a long-chain fatty acyl-CoA + 2 NADPH + 2 H(+) = a long-chain primary fatty alcohol + 2 NADP(+) + CoA</text>
        <dbReference type="Rhea" id="RHEA:52716"/>
        <dbReference type="ChEBI" id="CHEBI:15378"/>
        <dbReference type="ChEBI" id="CHEBI:57287"/>
        <dbReference type="ChEBI" id="CHEBI:57783"/>
        <dbReference type="ChEBI" id="CHEBI:58349"/>
        <dbReference type="ChEBI" id="CHEBI:77396"/>
        <dbReference type="ChEBI" id="CHEBI:83139"/>
        <dbReference type="EC" id="1.2.1.84"/>
    </reaction>
</comment>
<dbReference type="PANTHER" id="PTHR11011:SF45">
    <property type="entry name" value="FATTY ACYL-COA REDUCTASE CG8306-RELATED"/>
    <property type="match status" value="1"/>
</dbReference>
<dbReference type="GO" id="GO:0035336">
    <property type="term" value="P:long-chain fatty-acyl-CoA metabolic process"/>
    <property type="evidence" value="ECO:0007669"/>
    <property type="project" value="TreeGrafter"/>
</dbReference>
<keyword evidence="1" id="KW-0472">Membrane</keyword>
<accession>A0A9W9RVA5</accession>
<keyword evidence="1" id="KW-0560">Oxidoreductase</keyword>
<feature type="transmembrane region" description="Helical" evidence="1">
    <location>
        <begin position="9"/>
        <end position="28"/>
    </location>
</feature>
<protein>
    <recommendedName>
        <fullName evidence="1">Fatty acyl-CoA reductase</fullName>
        <ecNumber evidence="1">1.2.1.84</ecNumber>
    </recommendedName>
</protein>
<dbReference type="Proteomes" id="UP001148299">
    <property type="component" value="Unassembled WGS sequence"/>
</dbReference>
<dbReference type="GO" id="GO:0080019">
    <property type="term" value="F:alcohol-forming very long-chain fatty acyl-CoA reductase activity"/>
    <property type="evidence" value="ECO:0007669"/>
    <property type="project" value="InterPro"/>
</dbReference>
<comment type="function">
    <text evidence="1">Catalyzes the reduction of fatty acyl-CoA to fatty alcohols.</text>
</comment>
<keyword evidence="1" id="KW-0521">NADP</keyword>
<keyword evidence="4" id="KW-1185">Reference proteome</keyword>
<proteinExistence type="inferred from homology"/>
<gene>
    <name evidence="3" type="ORF">N7541_001043</name>
</gene>
<reference evidence="3" key="2">
    <citation type="journal article" date="2023" name="IMA Fungus">
        <title>Comparative genomic study of the Penicillium genus elucidates a diverse pangenome and 15 lateral gene transfer events.</title>
        <authorList>
            <person name="Petersen C."/>
            <person name="Sorensen T."/>
            <person name="Nielsen M.R."/>
            <person name="Sondergaard T.E."/>
            <person name="Sorensen J.L."/>
            <person name="Fitzpatrick D.A."/>
            <person name="Frisvad J.C."/>
            <person name="Nielsen K.L."/>
        </authorList>
    </citation>
    <scope>NUCLEOTIDE SEQUENCE</scope>
    <source>
        <strain evidence="3">IBT 35675</strain>
    </source>
</reference>
<feature type="domain" description="Thioester reductase (TE)" evidence="2">
    <location>
        <begin position="12"/>
        <end position="290"/>
    </location>
</feature>
<dbReference type="Gene3D" id="3.40.50.720">
    <property type="entry name" value="NAD(P)-binding Rossmann-like Domain"/>
    <property type="match status" value="1"/>
</dbReference>